<feature type="binding site" evidence="5">
    <location>
        <begin position="58"/>
        <end position="60"/>
    </location>
    <ligand>
        <name>AMP</name>
        <dbReference type="ChEBI" id="CHEBI:456215"/>
    </ligand>
</feature>
<evidence type="ECO:0000256" key="4">
    <source>
        <dbReference type="ARBA" id="ARBA00022777"/>
    </source>
</evidence>
<feature type="binding site" evidence="5">
    <location>
        <position position="167"/>
    </location>
    <ligand>
        <name>ATP</name>
        <dbReference type="ChEBI" id="CHEBI:30616"/>
    </ligand>
</feature>
<comment type="pathway">
    <text evidence="5">Purine metabolism; AMP biosynthesis via salvage pathway; AMP from ADP: step 1/1.</text>
</comment>
<keyword evidence="1 5" id="KW-0808">Transferase</keyword>
<evidence type="ECO:0000313" key="9">
    <source>
        <dbReference type="Proteomes" id="UP001156441"/>
    </source>
</evidence>
<dbReference type="NCBIfam" id="NF011105">
    <property type="entry name" value="PRK14532.1"/>
    <property type="match status" value="1"/>
</dbReference>
<dbReference type="EMBL" id="JAFFZE010000024">
    <property type="protein sequence ID" value="MCT2587285.1"/>
    <property type="molecule type" value="Genomic_DNA"/>
</dbReference>
<comment type="caution">
    <text evidence="8">The sequence shown here is derived from an EMBL/GenBank/DDBJ whole genome shotgun (WGS) entry which is preliminary data.</text>
</comment>
<dbReference type="SUPFAM" id="SSF52540">
    <property type="entry name" value="P-loop containing nucleoside triphosphate hydrolases"/>
    <property type="match status" value="1"/>
</dbReference>
<comment type="subunit">
    <text evidence="5 7">Monomer.</text>
</comment>
<comment type="subcellular location">
    <subcellularLocation>
        <location evidence="5 7">Cytoplasm</location>
    </subcellularLocation>
</comment>
<evidence type="ECO:0000256" key="6">
    <source>
        <dbReference type="RuleBase" id="RU003330"/>
    </source>
</evidence>
<feature type="binding site" evidence="5">
    <location>
        <position position="37"/>
    </location>
    <ligand>
        <name>AMP</name>
        <dbReference type="ChEBI" id="CHEBI:456215"/>
    </ligand>
</feature>
<evidence type="ECO:0000256" key="5">
    <source>
        <dbReference type="HAMAP-Rule" id="MF_00235"/>
    </source>
</evidence>
<dbReference type="NCBIfam" id="NF011100">
    <property type="entry name" value="PRK14527.1"/>
    <property type="match status" value="1"/>
</dbReference>
<dbReference type="GO" id="GO:0004017">
    <property type="term" value="F:AMP kinase activity"/>
    <property type="evidence" value="ECO:0007669"/>
    <property type="project" value="UniProtKB-EC"/>
</dbReference>
<dbReference type="Pfam" id="PF00406">
    <property type="entry name" value="ADK"/>
    <property type="match status" value="1"/>
</dbReference>
<gene>
    <name evidence="5" type="primary">adk</name>
    <name evidence="8" type="ORF">JT362_29595</name>
</gene>
<dbReference type="NCBIfam" id="NF001381">
    <property type="entry name" value="PRK00279.1-3"/>
    <property type="match status" value="1"/>
</dbReference>
<feature type="binding site" evidence="5">
    <location>
        <position position="130"/>
    </location>
    <ligand>
        <name>AMP</name>
        <dbReference type="ChEBI" id="CHEBI:456215"/>
    </ligand>
</feature>
<dbReference type="PROSITE" id="PS00113">
    <property type="entry name" value="ADENYLATE_KINASE"/>
    <property type="match status" value="1"/>
</dbReference>
<feature type="region of interest" description="NMP" evidence="5">
    <location>
        <begin position="31"/>
        <end position="60"/>
    </location>
</feature>
<evidence type="ECO:0000313" key="8">
    <source>
        <dbReference type="EMBL" id="MCT2587285.1"/>
    </source>
</evidence>
<evidence type="ECO:0000256" key="7">
    <source>
        <dbReference type="RuleBase" id="RU003331"/>
    </source>
</evidence>
<keyword evidence="3 5" id="KW-0547">Nucleotide-binding</keyword>
<dbReference type="Gene3D" id="3.40.50.300">
    <property type="entry name" value="P-loop containing nucleotide triphosphate hydrolases"/>
    <property type="match status" value="1"/>
</dbReference>
<feature type="binding site" evidence="5">
    <location>
        <begin position="11"/>
        <end position="16"/>
    </location>
    <ligand>
        <name>ATP</name>
        <dbReference type="ChEBI" id="CHEBI:30616"/>
    </ligand>
</feature>
<comment type="function">
    <text evidence="5">Catalyzes the reversible transfer of the terminal phosphate group between ATP and AMP. Plays an important role in cellular energy homeostasis and in adenine nucleotide metabolism.</text>
</comment>
<dbReference type="Proteomes" id="UP001156441">
    <property type="component" value="Unassembled WGS sequence"/>
</dbReference>
<feature type="binding site" evidence="5">
    <location>
        <position position="93"/>
    </location>
    <ligand>
        <name>AMP</name>
        <dbReference type="ChEBI" id="CHEBI:456215"/>
    </ligand>
</feature>
<comment type="caution">
    <text evidence="5">Lacks conserved residue(s) required for the propagation of feature annotation.</text>
</comment>
<dbReference type="RefSeq" id="WP_260195167.1">
    <property type="nucleotide sequence ID" value="NZ_JAFFZE010000024.1"/>
</dbReference>
<keyword evidence="5 7" id="KW-0067">ATP-binding</keyword>
<organism evidence="8 9">
    <name type="scientific">Actinophytocola gossypii</name>
    <dbReference type="NCBI Taxonomy" id="2812003"/>
    <lineage>
        <taxon>Bacteria</taxon>
        <taxon>Bacillati</taxon>
        <taxon>Actinomycetota</taxon>
        <taxon>Actinomycetes</taxon>
        <taxon>Pseudonocardiales</taxon>
        <taxon>Pseudonocardiaceae</taxon>
    </lineage>
</organism>
<comment type="similarity">
    <text evidence="5 6">Belongs to the adenylate kinase family.</text>
</comment>
<feature type="binding site" evidence="5">
    <location>
        <begin position="86"/>
        <end position="89"/>
    </location>
    <ligand>
        <name>AMP</name>
        <dbReference type="ChEBI" id="CHEBI:456215"/>
    </ligand>
</feature>
<dbReference type="InterPro" id="IPR027417">
    <property type="entry name" value="P-loop_NTPase"/>
</dbReference>
<dbReference type="EC" id="2.7.4.3" evidence="5 7"/>
<feature type="binding site" evidence="5">
    <location>
        <position position="141"/>
    </location>
    <ligand>
        <name>AMP</name>
        <dbReference type="ChEBI" id="CHEBI:456215"/>
    </ligand>
</feature>
<reference evidence="8 9" key="1">
    <citation type="submission" date="2021-02" db="EMBL/GenBank/DDBJ databases">
        <title>Actinophytocola xerophila sp. nov., isolated from soil of cotton cropping field.</title>
        <authorList>
            <person name="Huang R."/>
            <person name="Chen X."/>
            <person name="Ge X."/>
            <person name="Liu W."/>
        </authorList>
    </citation>
    <scope>NUCLEOTIDE SEQUENCE [LARGE SCALE GENOMIC DNA]</scope>
    <source>
        <strain evidence="8 9">S1-96</strain>
    </source>
</reference>
<feature type="binding site" evidence="5">
    <location>
        <position position="32"/>
    </location>
    <ligand>
        <name>AMP</name>
        <dbReference type="ChEBI" id="CHEBI:456215"/>
    </ligand>
</feature>
<dbReference type="PRINTS" id="PR00094">
    <property type="entry name" value="ADENYLTKNASE"/>
</dbReference>
<comment type="catalytic activity">
    <reaction evidence="5 7">
        <text>AMP + ATP = 2 ADP</text>
        <dbReference type="Rhea" id="RHEA:12973"/>
        <dbReference type="ChEBI" id="CHEBI:30616"/>
        <dbReference type="ChEBI" id="CHEBI:456215"/>
        <dbReference type="ChEBI" id="CHEBI:456216"/>
        <dbReference type="EC" id="2.7.4.3"/>
    </reaction>
</comment>
<keyword evidence="9" id="KW-1185">Reference proteome</keyword>
<feature type="binding site" evidence="5">
    <location>
        <position position="128"/>
    </location>
    <ligand>
        <name>ATP</name>
        <dbReference type="ChEBI" id="CHEBI:30616"/>
    </ligand>
</feature>
<dbReference type="InterPro" id="IPR000850">
    <property type="entry name" value="Adenylat/UMP-CMP_kin"/>
</dbReference>
<evidence type="ECO:0000256" key="1">
    <source>
        <dbReference type="ARBA" id="ARBA00022679"/>
    </source>
</evidence>
<sequence>MTRLLLVGPPGAGKGTQAAVLSEKLSIPHISTGDLFRAHIDNRTELGVSVKQILDSGRLVPDEVTNQLVIERLGEPDTDAGFLLDGYPRNVVQADVLGKYLADVDKKLDAVVQLHVDEEVVVGRLLSRGRADDTEDVIRHRQGVYRSETAPLLDYYRDILVTVDGVGGVEEVTERVLTALRAPDRT</sequence>
<accession>A0ABT2JHC9</accession>
<evidence type="ECO:0000256" key="2">
    <source>
        <dbReference type="ARBA" id="ARBA00022727"/>
    </source>
</evidence>
<protein>
    <recommendedName>
        <fullName evidence="5 7">Adenylate kinase</fullName>
        <shortName evidence="5">AK</shortName>
        <ecNumber evidence="5 7">2.7.4.3</ecNumber>
    </recommendedName>
    <alternativeName>
        <fullName evidence="5">ATP-AMP transphosphorylase</fullName>
    </alternativeName>
    <alternativeName>
        <fullName evidence="5">ATP:AMP phosphotransferase</fullName>
    </alternativeName>
    <alternativeName>
        <fullName evidence="5">Adenylate monophosphate kinase</fullName>
    </alternativeName>
</protein>
<dbReference type="PANTHER" id="PTHR23359">
    <property type="entry name" value="NUCLEOTIDE KINASE"/>
    <property type="match status" value="1"/>
</dbReference>
<dbReference type="HAMAP" id="MF_00235">
    <property type="entry name" value="Adenylate_kinase_Adk"/>
    <property type="match status" value="1"/>
</dbReference>
<keyword evidence="2 5" id="KW-0545">Nucleotide biosynthesis</keyword>
<name>A0ABT2JHC9_9PSEU</name>
<evidence type="ECO:0000256" key="3">
    <source>
        <dbReference type="ARBA" id="ARBA00022741"/>
    </source>
</evidence>
<keyword evidence="5" id="KW-0963">Cytoplasm</keyword>
<comment type="domain">
    <text evidence="5">Consists of three domains, a large central CORE domain and two small peripheral domains, NMPbind and LID, which undergo movements during catalysis. The LID domain closes over the site of phosphoryl transfer upon ATP binding. Assembling and dissambling the active center during each catalytic cycle provides an effective means to prevent ATP hydrolysis.</text>
</comment>
<proteinExistence type="inferred from homology"/>
<dbReference type="CDD" id="cd01428">
    <property type="entry name" value="ADK"/>
    <property type="match status" value="1"/>
</dbReference>
<keyword evidence="4 5" id="KW-0418">Kinase</keyword>
<dbReference type="NCBIfam" id="NF011104">
    <property type="entry name" value="PRK14531.1"/>
    <property type="match status" value="1"/>
</dbReference>
<dbReference type="InterPro" id="IPR033690">
    <property type="entry name" value="Adenylat_kinase_CS"/>
</dbReference>